<dbReference type="PANTHER" id="PTHR33116:SF86">
    <property type="entry name" value="REVERSE TRANSCRIPTASE DOMAIN-CONTAINING PROTEIN"/>
    <property type="match status" value="1"/>
</dbReference>
<dbReference type="Proteomes" id="UP001415857">
    <property type="component" value="Unassembled WGS sequence"/>
</dbReference>
<reference evidence="2 3" key="1">
    <citation type="journal article" date="2024" name="Plant J.">
        <title>Genome sequences and population genomics reveal climatic adaptation and genomic divergence between two closely related sweetgum species.</title>
        <authorList>
            <person name="Xu W.Q."/>
            <person name="Ren C.Q."/>
            <person name="Zhang X.Y."/>
            <person name="Comes H.P."/>
            <person name="Liu X.H."/>
            <person name="Li Y.G."/>
            <person name="Kettle C.J."/>
            <person name="Jalonen R."/>
            <person name="Gaisberger H."/>
            <person name="Ma Y.Z."/>
            <person name="Qiu Y.X."/>
        </authorList>
    </citation>
    <scope>NUCLEOTIDE SEQUENCE [LARGE SCALE GENOMIC DNA]</scope>
    <source>
        <strain evidence="2">Hangzhou</strain>
    </source>
</reference>
<dbReference type="Pfam" id="PF00078">
    <property type="entry name" value="RVT_1"/>
    <property type="match status" value="1"/>
</dbReference>
<evidence type="ECO:0000313" key="2">
    <source>
        <dbReference type="EMBL" id="KAK9286217.1"/>
    </source>
</evidence>
<dbReference type="PANTHER" id="PTHR33116">
    <property type="entry name" value="REVERSE TRANSCRIPTASE ZINC-BINDING DOMAIN-CONTAINING PROTEIN-RELATED-RELATED"/>
    <property type="match status" value="1"/>
</dbReference>
<evidence type="ECO:0000259" key="1">
    <source>
        <dbReference type="PROSITE" id="PS50878"/>
    </source>
</evidence>
<proteinExistence type="predicted"/>
<evidence type="ECO:0000313" key="3">
    <source>
        <dbReference type="Proteomes" id="UP001415857"/>
    </source>
</evidence>
<sequence>MRSISNNSIIVHEILHAMKHKVGAGGLMAIKIDMERAYDKCVSTTSFSTLINGGPIGLFSPQRGLRQGDSLSPFLFILCSEVLSRLLFREEENGEIHGIKICRGSPAVSHVLFADDLILFCRAKSSKADAMWTCLNIFESWSGQTVNLDKSSVHFSKNIRGRTAVALCSSLNLQKASSSAKYLGLPLFLVAAKTASFSDIVEKVQGHISGWKAKILSLARRSTLIRSVAIALPNYTMSTFILPKFVCRTLDARCRDFWWGFTKENHRGLYLKSWESLCHPKSVGGLGFRRAEDMNKALIAKLG</sequence>
<gene>
    <name evidence="2" type="ORF">L1049_014602</name>
</gene>
<dbReference type="CDD" id="cd01650">
    <property type="entry name" value="RT_nLTR_like"/>
    <property type="match status" value="1"/>
</dbReference>
<accession>A0AAP0S2K6</accession>
<organism evidence="2 3">
    <name type="scientific">Liquidambar formosana</name>
    <name type="common">Formosan gum</name>
    <dbReference type="NCBI Taxonomy" id="63359"/>
    <lineage>
        <taxon>Eukaryota</taxon>
        <taxon>Viridiplantae</taxon>
        <taxon>Streptophyta</taxon>
        <taxon>Embryophyta</taxon>
        <taxon>Tracheophyta</taxon>
        <taxon>Spermatophyta</taxon>
        <taxon>Magnoliopsida</taxon>
        <taxon>eudicotyledons</taxon>
        <taxon>Gunneridae</taxon>
        <taxon>Pentapetalae</taxon>
        <taxon>Saxifragales</taxon>
        <taxon>Altingiaceae</taxon>
        <taxon>Liquidambar</taxon>
    </lineage>
</organism>
<dbReference type="PROSITE" id="PS50878">
    <property type="entry name" value="RT_POL"/>
    <property type="match status" value="1"/>
</dbReference>
<dbReference type="EMBL" id="JBBPBK010000004">
    <property type="protein sequence ID" value="KAK9286217.1"/>
    <property type="molecule type" value="Genomic_DNA"/>
</dbReference>
<comment type="caution">
    <text evidence="2">The sequence shown here is derived from an EMBL/GenBank/DDBJ whole genome shotgun (WGS) entry which is preliminary data.</text>
</comment>
<dbReference type="InterPro" id="IPR000477">
    <property type="entry name" value="RT_dom"/>
</dbReference>
<dbReference type="SUPFAM" id="SSF56672">
    <property type="entry name" value="DNA/RNA polymerases"/>
    <property type="match status" value="1"/>
</dbReference>
<name>A0AAP0S2K6_LIQFO</name>
<dbReference type="AlphaFoldDB" id="A0AAP0S2K6"/>
<keyword evidence="3" id="KW-1185">Reference proteome</keyword>
<feature type="domain" description="Reverse transcriptase" evidence="1">
    <location>
        <begin position="1"/>
        <end position="187"/>
    </location>
</feature>
<protein>
    <recommendedName>
        <fullName evidence="1">Reverse transcriptase domain-containing protein</fullName>
    </recommendedName>
</protein>
<dbReference type="InterPro" id="IPR043502">
    <property type="entry name" value="DNA/RNA_pol_sf"/>
</dbReference>